<gene>
    <name evidence="2" type="ORF">BCR41DRAFT_395910</name>
</gene>
<organism evidence="2 3">
    <name type="scientific">Lobosporangium transversale</name>
    <dbReference type="NCBI Taxonomy" id="64571"/>
    <lineage>
        <taxon>Eukaryota</taxon>
        <taxon>Fungi</taxon>
        <taxon>Fungi incertae sedis</taxon>
        <taxon>Mucoromycota</taxon>
        <taxon>Mortierellomycotina</taxon>
        <taxon>Mortierellomycetes</taxon>
        <taxon>Mortierellales</taxon>
        <taxon>Mortierellaceae</taxon>
        <taxon>Lobosporangium</taxon>
    </lineage>
</organism>
<dbReference type="EMBL" id="MCFF01000017">
    <property type="protein sequence ID" value="ORZ16626.1"/>
    <property type="molecule type" value="Genomic_DNA"/>
</dbReference>
<dbReference type="GeneID" id="33570607"/>
<feature type="domain" description="BRCT" evidence="1">
    <location>
        <begin position="1"/>
        <end position="70"/>
    </location>
</feature>
<dbReference type="GO" id="GO:0045944">
    <property type="term" value="P:positive regulation of transcription by RNA polymerase II"/>
    <property type="evidence" value="ECO:0007669"/>
    <property type="project" value="TreeGrafter"/>
</dbReference>
<dbReference type="Pfam" id="PF18428">
    <property type="entry name" value="BRCT_3"/>
    <property type="match status" value="1"/>
</dbReference>
<dbReference type="SUPFAM" id="SSF52113">
    <property type="entry name" value="BRCT domain"/>
    <property type="match status" value="2"/>
</dbReference>
<evidence type="ECO:0000313" key="2">
    <source>
        <dbReference type="EMBL" id="ORZ16626.1"/>
    </source>
</evidence>
<keyword evidence="3" id="KW-1185">Reference proteome</keyword>
<dbReference type="InterPro" id="IPR001357">
    <property type="entry name" value="BRCT_dom"/>
</dbReference>
<dbReference type="PANTHER" id="PTHR15321:SF3">
    <property type="entry name" value="TP53-BINDING PROTEIN 1"/>
    <property type="match status" value="1"/>
</dbReference>
<feature type="domain" description="BRCT" evidence="1">
    <location>
        <begin position="88"/>
        <end position="179"/>
    </location>
</feature>
<dbReference type="GO" id="GO:0000077">
    <property type="term" value="P:DNA damage checkpoint signaling"/>
    <property type="evidence" value="ECO:0007669"/>
    <property type="project" value="TreeGrafter"/>
</dbReference>
<sequence length="191" mass="21189">MGGTVLEGFGAFVDTPRAELPANLLLIAMKNIKTSKYVQALALGVPRLSNRWIDSCYEAHQVLSYQPYLLPTGMSEELETIVSSTPPHNRGIFCGLVIGLCGSFAFKEDTKTTLKLAGAKVKAVTPKSGPQDCNYIIFYNLSSHENYCKVNTPVPKLSHEWLTQCLINQRIVSIYAHPSYREFKNYSIPTA</sequence>
<dbReference type="Proteomes" id="UP000193648">
    <property type="component" value="Unassembled WGS sequence"/>
</dbReference>
<dbReference type="InterPro" id="IPR047252">
    <property type="entry name" value="TP53BP1-like"/>
</dbReference>
<dbReference type="GO" id="GO:0042393">
    <property type="term" value="F:histone binding"/>
    <property type="evidence" value="ECO:0007669"/>
    <property type="project" value="TreeGrafter"/>
</dbReference>
<dbReference type="GO" id="GO:0005634">
    <property type="term" value="C:nucleus"/>
    <property type="evidence" value="ECO:0007669"/>
    <property type="project" value="TreeGrafter"/>
</dbReference>
<proteinExistence type="predicted"/>
<reference evidence="2 3" key="1">
    <citation type="submission" date="2016-07" db="EMBL/GenBank/DDBJ databases">
        <title>Pervasive Adenine N6-methylation of Active Genes in Fungi.</title>
        <authorList>
            <consortium name="DOE Joint Genome Institute"/>
            <person name="Mondo S.J."/>
            <person name="Dannebaum R.O."/>
            <person name="Kuo R.C."/>
            <person name="Labutti K."/>
            <person name="Haridas S."/>
            <person name="Kuo A."/>
            <person name="Salamov A."/>
            <person name="Ahrendt S.R."/>
            <person name="Lipzen A."/>
            <person name="Sullivan W."/>
            <person name="Andreopoulos W.B."/>
            <person name="Clum A."/>
            <person name="Lindquist E."/>
            <person name="Daum C."/>
            <person name="Ramamoorthy G.K."/>
            <person name="Gryganskyi A."/>
            <person name="Culley D."/>
            <person name="Magnuson J.K."/>
            <person name="James T.Y."/>
            <person name="O'Malley M.A."/>
            <person name="Stajich J.E."/>
            <person name="Spatafora J.W."/>
            <person name="Visel A."/>
            <person name="Grigoriev I.V."/>
        </authorList>
    </citation>
    <scope>NUCLEOTIDE SEQUENCE [LARGE SCALE GENOMIC DNA]</scope>
    <source>
        <strain evidence="2 3">NRRL 3116</strain>
    </source>
</reference>
<comment type="caution">
    <text evidence="2">The sequence shown here is derived from an EMBL/GenBank/DDBJ whole genome shotgun (WGS) entry which is preliminary data.</text>
</comment>
<evidence type="ECO:0000259" key="1">
    <source>
        <dbReference type="PROSITE" id="PS50172"/>
    </source>
</evidence>
<dbReference type="InParanoid" id="A0A1Y2GQL6"/>
<dbReference type="OrthoDB" id="129353at2759"/>
<accession>A0A1Y2GQL6</accession>
<name>A0A1Y2GQL6_9FUNG</name>
<protein>
    <recommendedName>
        <fullName evidence="1">BRCT domain-containing protein</fullName>
    </recommendedName>
</protein>
<dbReference type="InterPro" id="IPR036420">
    <property type="entry name" value="BRCT_dom_sf"/>
</dbReference>
<dbReference type="PANTHER" id="PTHR15321">
    <property type="entry name" value="TUMOR SUPPRESSOR P53-BINDING PROTEIN 1"/>
    <property type="match status" value="1"/>
</dbReference>
<dbReference type="InterPro" id="IPR047250">
    <property type="entry name" value="BRCT_p53bp1-like_rpt2"/>
</dbReference>
<dbReference type="STRING" id="64571.A0A1Y2GQL6"/>
<dbReference type="PROSITE" id="PS50172">
    <property type="entry name" value="BRCT"/>
    <property type="match status" value="2"/>
</dbReference>
<dbReference type="AlphaFoldDB" id="A0A1Y2GQL6"/>
<evidence type="ECO:0000313" key="3">
    <source>
        <dbReference type="Proteomes" id="UP000193648"/>
    </source>
</evidence>
<dbReference type="RefSeq" id="XP_021881561.1">
    <property type="nucleotide sequence ID" value="XM_022028764.1"/>
</dbReference>
<dbReference type="CDD" id="cd17724">
    <property type="entry name" value="BRCT_p53bp1_rpt2"/>
    <property type="match status" value="1"/>
</dbReference>
<dbReference type="Gene3D" id="3.40.50.10190">
    <property type="entry name" value="BRCT domain"/>
    <property type="match status" value="2"/>
</dbReference>